<dbReference type="Pfam" id="PF02687">
    <property type="entry name" value="FtsX"/>
    <property type="match status" value="1"/>
</dbReference>
<evidence type="ECO:0000313" key="10">
    <source>
        <dbReference type="EMBL" id="TCJ87386.1"/>
    </source>
</evidence>
<name>A0A4R1EZP8_9GAMM</name>
<accession>A0A4R1EZP8</accession>
<dbReference type="RefSeq" id="WP_131905666.1">
    <property type="nucleotide sequence ID" value="NZ_BAAAFU010000004.1"/>
</dbReference>
<keyword evidence="4 7" id="KW-1133">Transmembrane helix</keyword>
<reference evidence="10 11" key="1">
    <citation type="submission" date="2019-03" db="EMBL/GenBank/DDBJ databases">
        <title>Genomic Encyclopedia of Type Strains, Phase IV (KMG-IV): sequencing the most valuable type-strain genomes for metagenomic binning, comparative biology and taxonomic classification.</title>
        <authorList>
            <person name="Goeker M."/>
        </authorList>
    </citation>
    <scope>NUCLEOTIDE SEQUENCE [LARGE SCALE GENOMIC DNA]</scope>
    <source>
        <strain evidence="10 11">DSM 24830</strain>
    </source>
</reference>
<feature type="domain" description="MacB-like periplasmic core" evidence="9">
    <location>
        <begin position="22"/>
        <end position="242"/>
    </location>
</feature>
<dbReference type="OrthoDB" id="9770036at2"/>
<feature type="transmembrane region" description="Helical" evidence="7">
    <location>
        <begin position="21"/>
        <end position="45"/>
    </location>
</feature>
<sequence length="399" mass="43446">MRITDYSLLALSSLKYSRLRTYLTALGIAVGIAAVVLLTALGGGAQHYMMGQFSQFGANIISVAPGKTTTAGISGAILSNVRPLTIEDAESLHRLPNIITSVPAIQGNLPIERGNRTRWTSVLGINHEVPDTWAMEVGQGRFLPNEPAEQARNFVVIGDTIRRELFPYTKPLGEFLRIGGERYRVIGVMKKKGQVLGLDMDDIVYIPVYRALSLYNRDSLMEIDLRYTEGYDEEQIINNIKQRLIERHGSEDFTITSQDDIIGTLGSILGILTAVVAGLGSISLFVGGVGIFTIMSIAVNERIKEIGLLRALGASRRQVTLLFLFEAAVLSGLGGIFGMLSGFGIAWLLHYVIPALPVNIQWDYVIMAEIIAIVTGMIAGLVPATRAAKMEPVDALRSE</sequence>
<keyword evidence="11" id="KW-1185">Reference proteome</keyword>
<dbReference type="GO" id="GO:0005886">
    <property type="term" value="C:plasma membrane"/>
    <property type="evidence" value="ECO:0007669"/>
    <property type="project" value="UniProtKB-SubCell"/>
</dbReference>
<gene>
    <name evidence="10" type="ORF">EV695_1896</name>
</gene>
<dbReference type="InterPro" id="IPR050250">
    <property type="entry name" value="Macrolide_Exporter_MacB"/>
</dbReference>
<dbReference type="PANTHER" id="PTHR30572">
    <property type="entry name" value="MEMBRANE COMPONENT OF TRANSPORTER-RELATED"/>
    <property type="match status" value="1"/>
</dbReference>
<feature type="domain" description="ABC3 transporter permease C-terminal" evidence="8">
    <location>
        <begin position="280"/>
        <end position="392"/>
    </location>
</feature>
<evidence type="ECO:0000313" key="11">
    <source>
        <dbReference type="Proteomes" id="UP000294887"/>
    </source>
</evidence>
<organism evidence="10 11">
    <name type="scientific">Cocleimonas flava</name>
    <dbReference type="NCBI Taxonomy" id="634765"/>
    <lineage>
        <taxon>Bacteria</taxon>
        <taxon>Pseudomonadati</taxon>
        <taxon>Pseudomonadota</taxon>
        <taxon>Gammaproteobacteria</taxon>
        <taxon>Thiotrichales</taxon>
        <taxon>Thiotrichaceae</taxon>
        <taxon>Cocleimonas</taxon>
    </lineage>
</organism>
<dbReference type="Proteomes" id="UP000294887">
    <property type="component" value="Unassembled WGS sequence"/>
</dbReference>
<evidence type="ECO:0000256" key="2">
    <source>
        <dbReference type="ARBA" id="ARBA00022475"/>
    </source>
</evidence>
<evidence type="ECO:0000256" key="6">
    <source>
        <dbReference type="ARBA" id="ARBA00038076"/>
    </source>
</evidence>
<comment type="caution">
    <text evidence="10">The sequence shown here is derived from an EMBL/GenBank/DDBJ whole genome shotgun (WGS) entry which is preliminary data.</text>
</comment>
<keyword evidence="2" id="KW-1003">Cell membrane</keyword>
<comment type="similarity">
    <text evidence="6">Belongs to the ABC-4 integral membrane protein family.</text>
</comment>
<dbReference type="PANTHER" id="PTHR30572:SF4">
    <property type="entry name" value="ABC TRANSPORTER PERMEASE YTRF"/>
    <property type="match status" value="1"/>
</dbReference>
<keyword evidence="3 7" id="KW-0812">Transmembrane</keyword>
<feature type="transmembrane region" description="Helical" evidence="7">
    <location>
        <begin position="319"/>
        <end position="352"/>
    </location>
</feature>
<dbReference type="EMBL" id="SMFQ01000003">
    <property type="protein sequence ID" value="TCJ87386.1"/>
    <property type="molecule type" value="Genomic_DNA"/>
</dbReference>
<evidence type="ECO:0000259" key="9">
    <source>
        <dbReference type="Pfam" id="PF12704"/>
    </source>
</evidence>
<evidence type="ECO:0000256" key="7">
    <source>
        <dbReference type="SAM" id="Phobius"/>
    </source>
</evidence>
<evidence type="ECO:0000259" key="8">
    <source>
        <dbReference type="Pfam" id="PF02687"/>
    </source>
</evidence>
<comment type="subcellular location">
    <subcellularLocation>
        <location evidence="1">Cell membrane</location>
        <topology evidence="1">Multi-pass membrane protein</topology>
    </subcellularLocation>
</comment>
<keyword evidence="5 7" id="KW-0472">Membrane</keyword>
<evidence type="ECO:0000256" key="1">
    <source>
        <dbReference type="ARBA" id="ARBA00004651"/>
    </source>
</evidence>
<evidence type="ECO:0000256" key="3">
    <source>
        <dbReference type="ARBA" id="ARBA00022692"/>
    </source>
</evidence>
<dbReference type="AlphaFoldDB" id="A0A4R1EZP8"/>
<dbReference type="GO" id="GO:0022857">
    <property type="term" value="F:transmembrane transporter activity"/>
    <property type="evidence" value="ECO:0007669"/>
    <property type="project" value="TreeGrafter"/>
</dbReference>
<evidence type="ECO:0000256" key="5">
    <source>
        <dbReference type="ARBA" id="ARBA00023136"/>
    </source>
</evidence>
<feature type="transmembrane region" description="Helical" evidence="7">
    <location>
        <begin position="364"/>
        <end position="382"/>
    </location>
</feature>
<proteinExistence type="inferred from homology"/>
<dbReference type="Pfam" id="PF12704">
    <property type="entry name" value="MacB_PCD"/>
    <property type="match status" value="1"/>
</dbReference>
<dbReference type="InterPro" id="IPR025857">
    <property type="entry name" value="MacB_PCD"/>
</dbReference>
<dbReference type="InterPro" id="IPR003838">
    <property type="entry name" value="ABC3_permease_C"/>
</dbReference>
<protein>
    <submittedName>
        <fullName evidence="10">Putative ABC transport system permease protein</fullName>
    </submittedName>
</protein>
<feature type="transmembrane region" description="Helical" evidence="7">
    <location>
        <begin position="265"/>
        <end position="298"/>
    </location>
</feature>
<evidence type="ECO:0000256" key="4">
    <source>
        <dbReference type="ARBA" id="ARBA00022989"/>
    </source>
</evidence>